<protein>
    <submittedName>
        <fullName evidence="1">Uncharacterized protein</fullName>
    </submittedName>
</protein>
<dbReference type="VEuPathDB" id="FungiDB:FOMG_18361"/>
<accession>W9Z0Q0</accession>
<proteinExistence type="predicted"/>
<dbReference type="EMBL" id="JH659437">
    <property type="protein sequence ID" value="EXK24955.1"/>
    <property type="molecule type" value="Genomic_DNA"/>
</dbReference>
<dbReference type="HOGENOM" id="CLU_2026853_0_0_1"/>
<organism evidence="1">
    <name type="scientific">Fusarium oxysporum f. sp. melonis 26406</name>
    <dbReference type="NCBI Taxonomy" id="1089452"/>
    <lineage>
        <taxon>Eukaryota</taxon>
        <taxon>Fungi</taxon>
        <taxon>Dikarya</taxon>
        <taxon>Ascomycota</taxon>
        <taxon>Pezizomycotina</taxon>
        <taxon>Sordariomycetes</taxon>
        <taxon>Hypocreomycetidae</taxon>
        <taxon>Hypocreales</taxon>
        <taxon>Nectriaceae</taxon>
        <taxon>Fusarium</taxon>
        <taxon>Fusarium oxysporum species complex</taxon>
    </lineage>
</organism>
<sequence length="122" mass="13905">MRKRSRQFISDVQASRRAAERRLFGRRQYGGSTEAVRRWYGDWSTPLSGLQINPCTPLAVPVEWMDLNPRRPPVLWIHLKLSESGMGIVDELVGQSITPGAKRLFKIEVIANTLAGRLQQVY</sequence>
<dbReference type="AlphaFoldDB" id="W9Z0Q0"/>
<name>W9Z0Q0_FUSOX</name>
<reference evidence="1" key="1">
    <citation type="submission" date="2012-04" db="EMBL/GenBank/DDBJ databases">
        <title>The Genome Sequence of Fusarium oxysporum melonis.</title>
        <authorList>
            <consortium name="The Broad Institute Genome Sequencing Platform"/>
            <person name="Ma L.-J."/>
            <person name="Gale L.R."/>
            <person name="Schwartz D.C."/>
            <person name="Zhou S."/>
            <person name="Corby-Kistler H."/>
            <person name="Young S.K."/>
            <person name="Zeng Q."/>
            <person name="Gargeya S."/>
            <person name="Fitzgerald M."/>
            <person name="Haas B."/>
            <person name="Abouelleil A."/>
            <person name="Alvarado L."/>
            <person name="Arachchi H.M."/>
            <person name="Berlin A."/>
            <person name="Brown A."/>
            <person name="Chapman S.B."/>
            <person name="Chen Z."/>
            <person name="Dunbar C."/>
            <person name="Freedman E."/>
            <person name="Gearin G."/>
            <person name="Goldberg J."/>
            <person name="Griggs A."/>
            <person name="Gujja S."/>
            <person name="Heiman D."/>
            <person name="Howarth C."/>
            <person name="Larson L."/>
            <person name="Lui A."/>
            <person name="MacDonald P.J.P."/>
            <person name="Montmayeur A."/>
            <person name="Murphy C."/>
            <person name="Neiman D."/>
            <person name="Pearson M."/>
            <person name="Priest M."/>
            <person name="Roberts A."/>
            <person name="Saif S."/>
            <person name="Shea T."/>
            <person name="Shenoy N."/>
            <person name="Sisk P."/>
            <person name="Stolte C."/>
            <person name="Sykes S."/>
            <person name="Wortman J."/>
            <person name="Nusbaum C."/>
            <person name="Birren B."/>
        </authorList>
    </citation>
    <scope>NUCLEOTIDE SEQUENCE</scope>
    <source>
        <strain evidence="1">26406</strain>
    </source>
</reference>
<evidence type="ECO:0000313" key="1">
    <source>
        <dbReference type="EMBL" id="EXK24955.1"/>
    </source>
</evidence>
<dbReference type="Proteomes" id="UP000030703">
    <property type="component" value="Unassembled WGS sequence"/>
</dbReference>
<reference evidence="1" key="2">
    <citation type="submission" date="2012-05" db="EMBL/GenBank/DDBJ databases">
        <title>Annotation of the Genome Sequence of Fusarium oxysporum f. sp. melonis 26406.</title>
        <authorList>
            <consortium name="The Broad Institute Genomics Platform"/>
            <person name="Ma L.-J."/>
            <person name="Corby-Kistler H."/>
            <person name="Broz K."/>
            <person name="Gale L.R."/>
            <person name="Jonkers W."/>
            <person name="O'Donnell K."/>
            <person name="Ploetz R."/>
            <person name="Steinberg C."/>
            <person name="Schwartz D.C."/>
            <person name="VanEtten H."/>
            <person name="Zhou S."/>
            <person name="Young S.K."/>
            <person name="Zeng Q."/>
            <person name="Gargeya S."/>
            <person name="Fitzgerald M."/>
            <person name="Abouelleil A."/>
            <person name="Alvarado L."/>
            <person name="Chapman S.B."/>
            <person name="Gainer-Dewar J."/>
            <person name="Goldberg J."/>
            <person name="Griggs A."/>
            <person name="Gujja S."/>
            <person name="Hansen M."/>
            <person name="Howarth C."/>
            <person name="Imamovic A."/>
            <person name="Ireland A."/>
            <person name="Larimer J."/>
            <person name="McCowan C."/>
            <person name="Murphy C."/>
            <person name="Pearson M."/>
            <person name="Poon T.W."/>
            <person name="Priest M."/>
            <person name="Roberts A."/>
            <person name="Saif S."/>
            <person name="Shea T."/>
            <person name="Sykes S."/>
            <person name="Wortman J."/>
            <person name="Nusbaum C."/>
            <person name="Birren B."/>
        </authorList>
    </citation>
    <scope>NUCLEOTIDE SEQUENCE</scope>
    <source>
        <strain evidence="1">26406</strain>
    </source>
</reference>
<gene>
    <name evidence="1" type="ORF">FOMG_18361</name>
</gene>